<dbReference type="RefSeq" id="WP_144995287.1">
    <property type="nucleotide sequence ID" value="NZ_VNJK01000008.1"/>
</dbReference>
<dbReference type="OrthoDB" id="2615557at2"/>
<accession>A0A559IC96</accession>
<reference evidence="2 3" key="1">
    <citation type="submission" date="2019-07" db="EMBL/GenBank/DDBJ databases">
        <authorList>
            <person name="Kim J."/>
        </authorList>
    </citation>
    <scope>NUCLEOTIDE SEQUENCE [LARGE SCALE GENOMIC DNA]</scope>
    <source>
        <strain evidence="2 3">N4</strain>
    </source>
</reference>
<evidence type="ECO:0000313" key="2">
    <source>
        <dbReference type="EMBL" id="TVX85244.1"/>
    </source>
</evidence>
<sequence length="174" mass="20657">MAVYTYKSHFYKKSTKEIEILDENNNRIGSMQRYHKNKWMRVVDHIINEYEVNLEAFHVDGGSMINVVDITPLTKLIGAEWKIEHADGEISLISDKTKIKTNIRYELQYKEKRFSFTKDLGDRIMRLRDESDMLHAEITYDKMLPPITITIKNHTEEVDVRMIACVYYLYSLRT</sequence>
<name>A0A559IC96_9BACL</name>
<dbReference type="Pfam" id="PF23728">
    <property type="entry name" value="Tubby_C_like"/>
    <property type="match status" value="1"/>
</dbReference>
<dbReference type="InterPro" id="IPR056944">
    <property type="entry name" value="Tubby_C-like"/>
</dbReference>
<dbReference type="EMBL" id="VNJK01000008">
    <property type="protein sequence ID" value="TVX85244.1"/>
    <property type="molecule type" value="Genomic_DNA"/>
</dbReference>
<dbReference type="AlphaFoldDB" id="A0A559IC96"/>
<evidence type="ECO:0000259" key="1">
    <source>
        <dbReference type="Pfam" id="PF23728"/>
    </source>
</evidence>
<organism evidence="2 3">
    <name type="scientific">Paenibacillus agilis</name>
    <dbReference type="NCBI Taxonomy" id="3020863"/>
    <lineage>
        <taxon>Bacteria</taxon>
        <taxon>Bacillati</taxon>
        <taxon>Bacillota</taxon>
        <taxon>Bacilli</taxon>
        <taxon>Bacillales</taxon>
        <taxon>Paenibacillaceae</taxon>
        <taxon>Paenibacillus</taxon>
    </lineage>
</organism>
<dbReference type="Proteomes" id="UP000318102">
    <property type="component" value="Unassembled WGS sequence"/>
</dbReference>
<keyword evidence="3" id="KW-1185">Reference proteome</keyword>
<protein>
    <recommendedName>
        <fullName evidence="1">Tubby C-terminal domain-containing protein</fullName>
    </recommendedName>
</protein>
<gene>
    <name evidence="2" type="ORF">FPZ44_25315</name>
</gene>
<feature type="domain" description="Tubby C-terminal" evidence="1">
    <location>
        <begin position="4"/>
        <end position="172"/>
    </location>
</feature>
<proteinExistence type="predicted"/>
<comment type="caution">
    <text evidence="2">The sequence shown here is derived from an EMBL/GenBank/DDBJ whole genome shotgun (WGS) entry which is preliminary data.</text>
</comment>
<evidence type="ECO:0000313" key="3">
    <source>
        <dbReference type="Proteomes" id="UP000318102"/>
    </source>
</evidence>